<keyword evidence="5" id="KW-1133">Transmembrane helix</keyword>
<dbReference type="InterPro" id="IPR029962">
    <property type="entry name" value="TBL"/>
</dbReference>
<sequence>MFKASALFCLFTILVLTLTLAHAHKTKQQSNKCNFFKGSWIMDRSYPMYNGSECPFVDPGLNCQKNGRSDSIYLKFKWKPHGCSLSRFNGERFLKRNRGKKIMFVGDSLSSNQWQSLACMLYRTVRSNHTFEIMGPLSTLSFP</sequence>
<comment type="caution">
    <text evidence="10">The sequence shown here is derived from an EMBL/GenBank/DDBJ whole genome shotgun (WGS) entry which is preliminary data.</text>
</comment>
<evidence type="ECO:0000259" key="9">
    <source>
        <dbReference type="Pfam" id="PF14416"/>
    </source>
</evidence>
<keyword evidence="7" id="KW-0732">Signal</keyword>
<keyword evidence="3" id="KW-0812">Transmembrane</keyword>
<name>A0AAD5GC39_AMBAR</name>
<dbReference type="PANTHER" id="PTHR32285:SF30">
    <property type="entry name" value="PROTEIN TRICHOME BIREFRINGENCE-LIKE 42"/>
    <property type="match status" value="1"/>
</dbReference>
<accession>A0AAD5GC39</accession>
<keyword evidence="6" id="KW-0472">Membrane</keyword>
<evidence type="ECO:0000256" key="6">
    <source>
        <dbReference type="ARBA" id="ARBA00023136"/>
    </source>
</evidence>
<comment type="subcellular location">
    <subcellularLocation>
        <location evidence="1">Membrane</location>
        <topology evidence="1">Single-pass membrane protein</topology>
    </subcellularLocation>
</comment>
<dbReference type="Pfam" id="PF13839">
    <property type="entry name" value="PC-Esterase"/>
    <property type="match status" value="1"/>
</dbReference>
<feature type="chain" id="PRO_5042026199" description="Trichome birefringence-like N-terminal domain-containing protein" evidence="7">
    <location>
        <begin position="24"/>
        <end position="143"/>
    </location>
</feature>
<feature type="domain" description="Trichome birefringence-like C-terminal" evidence="8">
    <location>
        <begin position="85"/>
        <end position="129"/>
    </location>
</feature>
<dbReference type="PANTHER" id="PTHR32285">
    <property type="entry name" value="PROTEIN TRICHOME BIREFRINGENCE-LIKE 9-RELATED"/>
    <property type="match status" value="1"/>
</dbReference>
<evidence type="ECO:0000313" key="10">
    <source>
        <dbReference type="EMBL" id="KAI7736692.1"/>
    </source>
</evidence>
<dbReference type="AlphaFoldDB" id="A0AAD5GC39"/>
<feature type="non-terminal residue" evidence="10">
    <location>
        <position position="1"/>
    </location>
</feature>
<evidence type="ECO:0000256" key="2">
    <source>
        <dbReference type="ARBA" id="ARBA00007727"/>
    </source>
</evidence>
<dbReference type="InterPro" id="IPR025846">
    <property type="entry name" value="TBL_N"/>
</dbReference>
<feature type="domain" description="Trichome birefringence-like N-terminal" evidence="9">
    <location>
        <begin position="32"/>
        <end position="84"/>
    </location>
</feature>
<keyword evidence="11" id="KW-1185">Reference proteome</keyword>
<dbReference type="GO" id="GO:0016020">
    <property type="term" value="C:membrane"/>
    <property type="evidence" value="ECO:0007669"/>
    <property type="project" value="UniProtKB-SubCell"/>
</dbReference>
<evidence type="ECO:0000256" key="1">
    <source>
        <dbReference type="ARBA" id="ARBA00004167"/>
    </source>
</evidence>
<gene>
    <name evidence="10" type="ORF">M8C21_004280</name>
</gene>
<evidence type="ECO:0000256" key="4">
    <source>
        <dbReference type="ARBA" id="ARBA00022968"/>
    </source>
</evidence>
<dbReference type="Pfam" id="PF14416">
    <property type="entry name" value="PMR5N"/>
    <property type="match status" value="1"/>
</dbReference>
<feature type="signal peptide" evidence="7">
    <location>
        <begin position="1"/>
        <end position="23"/>
    </location>
</feature>
<protein>
    <recommendedName>
        <fullName evidence="12">Trichome birefringence-like N-terminal domain-containing protein</fullName>
    </recommendedName>
</protein>
<dbReference type="GO" id="GO:0005794">
    <property type="term" value="C:Golgi apparatus"/>
    <property type="evidence" value="ECO:0007669"/>
    <property type="project" value="TreeGrafter"/>
</dbReference>
<dbReference type="Proteomes" id="UP001206925">
    <property type="component" value="Unassembled WGS sequence"/>
</dbReference>
<evidence type="ECO:0000256" key="5">
    <source>
        <dbReference type="ARBA" id="ARBA00022989"/>
    </source>
</evidence>
<evidence type="ECO:0008006" key="12">
    <source>
        <dbReference type="Google" id="ProtNLM"/>
    </source>
</evidence>
<reference evidence="10" key="1">
    <citation type="submission" date="2022-06" db="EMBL/GenBank/DDBJ databases">
        <title>Uncovering the hologenomic basis of an extraordinary plant invasion.</title>
        <authorList>
            <person name="Bieker V.C."/>
            <person name="Martin M.D."/>
            <person name="Gilbert T."/>
            <person name="Hodgins K."/>
            <person name="Battlay P."/>
            <person name="Petersen B."/>
            <person name="Wilson J."/>
        </authorList>
    </citation>
    <scope>NUCLEOTIDE SEQUENCE</scope>
    <source>
        <strain evidence="10">AA19_3_7</strain>
        <tissue evidence="10">Leaf</tissue>
    </source>
</reference>
<dbReference type="GO" id="GO:0016413">
    <property type="term" value="F:O-acetyltransferase activity"/>
    <property type="evidence" value="ECO:0007669"/>
    <property type="project" value="InterPro"/>
</dbReference>
<dbReference type="InterPro" id="IPR026057">
    <property type="entry name" value="TBL_C"/>
</dbReference>
<organism evidence="10 11">
    <name type="scientific">Ambrosia artemisiifolia</name>
    <name type="common">Common ragweed</name>
    <dbReference type="NCBI Taxonomy" id="4212"/>
    <lineage>
        <taxon>Eukaryota</taxon>
        <taxon>Viridiplantae</taxon>
        <taxon>Streptophyta</taxon>
        <taxon>Embryophyta</taxon>
        <taxon>Tracheophyta</taxon>
        <taxon>Spermatophyta</taxon>
        <taxon>Magnoliopsida</taxon>
        <taxon>eudicotyledons</taxon>
        <taxon>Gunneridae</taxon>
        <taxon>Pentapetalae</taxon>
        <taxon>asterids</taxon>
        <taxon>campanulids</taxon>
        <taxon>Asterales</taxon>
        <taxon>Asteraceae</taxon>
        <taxon>Asteroideae</taxon>
        <taxon>Heliantheae alliance</taxon>
        <taxon>Heliantheae</taxon>
        <taxon>Ambrosia</taxon>
    </lineage>
</organism>
<evidence type="ECO:0000256" key="3">
    <source>
        <dbReference type="ARBA" id="ARBA00022692"/>
    </source>
</evidence>
<proteinExistence type="inferred from homology"/>
<comment type="similarity">
    <text evidence="2">Belongs to the PC-esterase family. TBL subfamily.</text>
</comment>
<evidence type="ECO:0000259" key="8">
    <source>
        <dbReference type="Pfam" id="PF13839"/>
    </source>
</evidence>
<evidence type="ECO:0000256" key="7">
    <source>
        <dbReference type="SAM" id="SignalP"/>
    </source>
</evidence>
<dbReference type="EMBL" id="JAMZMK010009212">
    <property type="protein sequence ID" value="KAI7736692.1"/>
    <property type="molecule type" value="Genomic_DNA"/>
</dbReference>
<evidence type="ECO:0000313" key="11">
    <source>
        <dbReference type="Proteomes" id="UP001206925"/>
    </source>
</evidence>
<keyword evidence="4" id="KW-0735">Signal-anchor</keyword>